<sequence length="516" mass="59824">MYFEVEPRNRYIYVKGKGTVGREITFPTWVPGSYFVREQERNVTFLKGAIFTAKNRYYLTDEEFEYFYSAISKDQREAISTSEYLFINPVSVFPFQEVDEQYCVKLKLPSNWVVHTTLQKVGEAYCGDNYHEFADSPIQASPNLKLIKITESHYISTLHQLEDVEKLGKILLFLDQIYQENKTKNNSRKDYIFFFRRSDVSYGGIEHSHSSAIVVQWDRKDLFWLFTHEYIHRWNIKTLKPKEFLSFSYERENYTDLLWVAEGLTDYMAFLSTVAVGVTDTQQALKSIANILSNLTYPGIRRMSLAESSRLTWIKLYRRDENFLNVGVSYYDLGFIVGLIMDMKIRDESENTKDFFTFFKSLYKKCRDNGYTYADVKEIAAEFGVDFLDDLVYKRDPPIFSYLSDYVDIEFVDKGKPYLGIRLDGSKIVFVEDGSPADIAGLFPSDEVLAVNGIRGSSISPDLEKIELTVNREGVIKDFEIYTKPNPGHTIKLITKGGFFEKVFGKGEGVSDRKII</sequence>
<dbReference type="PIRSF" id="PIRSF016493">
    <property type="entry name" value="Glycyl_aminpptds"/>
    <property type="match status" value="1"/>
</dbReference>
<name>A0A8D5U7G0_9CREN</name>
<dbReference type="SMART" id="SM00228">
    <property type="entry name" value="PDZ"/>
    <property type="match status" value="1"/>
</dbReference>
<dbReference type="GeneID" id="66163480"/>
<dbReference type="PROSITE" id="PS50106">
    <property type="entry name" value="PDZ"/>
    <property type="match status" value="1"/>
</dbReference>
<organism evidence="2 3">
    <name type="scientific">Stygiolobus caldivivus</name>
    <dbReference type="NCBI Taxonomy" id="2824673"/>
    <lineage>
        <taxon>Archaea</taxon>
        <taxon>Thermoproteota</taxon>
        <taxon>Thermoprotei</taxon>
        <taxon>Sulfolobales</taxon>
        <taxon>Sulfolobaceae</taxon>
        <taxon>Stygiolobus</taxon>
    </lineage>
</organism>
<dbReference type="SUPFAM" id="SSF50156">
    <property type="entry name" value="PDZ domain-like"/>
    <property type="match status" value="1"/>
</dbReference>
<evidence type="ECO:0000313" key="3">
    <source>
        <dbReference type="Proteomes" id="UP000825123"/>
    </source>
</evidence>
<dbReference type="Pfam" id="PF05299">
    <property type="entry name" value="Peptidase_M61"/>
    <property type="match status" value="1"/>
</dbReference>
<reference evidence="2 3" key="1">
    <citation type="submission" date="2021-04" db="EMBL/GenBank/DDBJ databases">
        <title>Complete genome sequence of Stygiolobus sp. KN-1.</title>
        <authorList>
            <person name="Nakamura K."/>
            <person name="Sakai H."/>
            <person name="Kurosawa N."/>
        </authorList>
    </citation>
    <scope>NUCLEOTIDE SEQUENCE [LARGE SCALE GENOMIC DNA]</scope>
    <source>
        <strain evidence="2 3">KN-1</strain>
    </source>
</reference>
<dbReference type="Proteomes" id="UP000825123">
    <property type="component" value="Chromosome"/>
</dbReference>
<gene>
    <name evidence="2" type="ORF">KN1_17570</name>
</gene>
<dbReference type="InterPro" id="IPR024191">
    <property type="entry name" value="Peptidase_M61"/>
</dbReference>
<feature type="domain" description="PDZ" evidence="1">
    <location>
        <begin position="406"/>
        <end position="458"/>
    </location>
</feature>
<dbReference type="RefSeq" id="WP_221287095.1">
    <property type="nucleotide sequence ID" value="NZ_AP024597.1"/>
</dbReference>
<dbReference type="Pfam" id="PF17899">
    <property type="entry name" value="Peptidase_M61_N"/>
    <property type="match status" value="1"/>
</dbReference>
<dbReference type="EMBL" id="AP024597">
    <property type="protein sequence ID" value="BCU70460.1"/>
    <property type="molecule type" value="Genomic_DNA"/>
</dbReference>
<protein>
    <submittedName>
        <fullName evidence="2">Peptidase M61</fullName>
    </submittedName>
</protein>
<dbReference type="Gene3D" id="2.30.42.10">
    <property type="match status" value="1"/>
</dbReference>
<dbReference type="AlphaFoldDB" id="A0A8D5U7G0"/>
<dbReference type="InterPro" id="IPR007963">
    <property type="entry name" value="Peptidase_M61_catalytic"/>
</dbReference>
<accession>A0A8D5U7G0</accession>
<dbReference type="Gene3D" id="2.60.40.3650">
    <property type="match status" value="1"/>
</dbReference>
<dbReference type="InterPro" id="IPR040756">
    <property type="entry name" value="Peptidase_M61_N"/>
</dbReference>
<dbReference type="InterPro" id="IPR027268">
    <property type="entry name" value="Peptidase_M4/M1_CTD_sf"/>
</dbReference>
<dbReference type="InterPro" id="IPR036034">
    <property type="entry name" value="PDZ_sf"/>
</dbReference>
<evidence type="ECO:0000259" key="1">
    <source>
        <dbReference type="PROSITE" id="PS50106"/>
    </source>
</evidence>
<evidence type="ECO:0000313" key="2">
    <source>
        <dbReference type="EMBL" id="BCU70460.1"/>
    </source>
</evidence>
<dbReference type="Gene3D" id="1.10.390.10">
    <property type="entry name" value="Neutral Protease Domain 2"/>
    <property type="match status" value="1"/>
</dbReference>
<keyword evidence="3" id="KW-1185">Reference proteome</keyword>
<dbReference type="KEGG" id="csty:KN1_17570"/>
<proteinExistence type="predicted"/>
<dbReference type="InterPro" id="IPR001478">
    <property type="entry name" value="PDZ"/>
</dbReference>